<organism evidence="7 8">
    <name type="scientific">Pseudoalteromonas neustonica</name>
    <dbReference type="NCBI Taxonomy" id="1840331"/>
    <lineage>
        <taxon>Bacteria</taxon>
        <taxon>Pseudomonadati</taxon>
        <taxon>Pseudomonadota</taxon>
        <taxon>Gammaproteobacteria</taxon>
        <taxon>Alteromonadales</taxon>
        <taxon>Pseudoalteromonadaceae</taxon>
        <taxon>Pseudoalteromonas</taxon>
    </lineage>
</organism>
<feature type="transmembrane region" description="Helical" evidence="6">
    <location>
        <begin position="279"/>
        <end position="298"/>
    </location>
</feature>
<proteinExistence type="predicted"/>
<feature type="transmembrane region" description="Helical" evidence="6">
    <location>
        <begin position="244"/>
        <end position="267"/>
    </location>
</feature>
<evidence type="ECO:0000256" key="2">
    <source>
        <dbReference type="ARBA" id="ARBA00022475"/>
    </source>
</evidence>
<evidence type="ECO:0000313" key="8">
    <source>
        <dbReference type="Proteomes" id="UP001388366"/>
    </source>
</evidence>
<comment type="subcellular location">
    <subcellularLocation>
        <location evidence="1">Cell membrane</location>
        <topology evidence="1">Multi-pass membrane protein</topology>
    </subcellularLocation>
</comment>
<feature type="transmembrane region" description="Helical" evidence="6">
    <location>
        <begin position="373"/>
        <end position="391"/>
    </location>
</feature>
<dbReference type="Pfam" id="PF13440">
    <property type="entry name" value="Polysacc_synt_3"/>
    <property type="match status" value="1"/>
</dbReference>
<dbReference type="InterPro" id="IPR050833">
    <property type="entry name" value="Poly_Biosynth_Transport"/>
</dbReference>
<accession>A0ABU9U0C2</accession>
<keyword evidence="2" id="KW-1003">Cell membrane</keyword>
<evidence type="ECO:0000256" key="3">
    <source>
        <dbReference type="ARBA" id="ARBA00022692"/>
    </source>
</evidence>
<dbReference type="Proteomes" id="UP001388366">
    <property type="component" value="Unassembled WGS sequence"/>
</dbReference>
<reference evidence="7 8" key="1">
    <citation type="submission" date="2024-03" db="EMBL/GenBank/DDBJ databases">
        <title>Community enrichment and isolation of bacterial strains for fucoidan degradation.</title>
        <authorList>
            <person name="Sichert A."/>
        </authorList>
    </citation>
    <scope>NUCLEOTIDE SEQUENCE [LARGE SCALE GENOMIC DNA]</scope>
    <source>
        <strain evidence="7 8">AS81</strain>
    </source>
</reference>
<feature type="transmembrane region" description="Helical" evidence="6">
    <location>
        <begin position="82"/>
        <end position="106"/>
    </location>
</feature>
<sequence>MSIKKILKGSSILMVGQLSSQLIGLLRNSIIGHAVSPEDFGKAAVFALVISLVESVSEMSVDKFILQYKFGSNKKVISSIHFFYLIRGFICSTLIIFLHPVFLYFFDLSEAYWGLYLVALVPLIKGFTNVDFIKIQRSLNYLPLLKIDVGCQLAAFFVVYILLKYIPDYRAALFAILAQSIFYTIYSHIVSAQSYSVIYKKLFLVKFIKFGWPLLINGIGLFLIMQGDKFIISKIFGMSTLGYFTALGILALMPAVIISKVLMGGLLPVYSKGNYYNGMLIDNLPYIFSLIYLIYIFVFGDFTIKVVFGENYLKPDNVFVLFGIMWFFRLLQSKIVIIEVSKGNTKTPMIATIIRLLFVPVGFFLVFITRELYSIIIAGILGEVVSLLYLFNYKNRKQKLCHL</sequence>
<dbReference type="PANTHER" id="PTHR30250:SF11">
    <property type="entry name" value="O-ANTIGEN TRANSPORTER-RELATED"/>
    <property type="match status" value="1"/>
</dbReference>
<feature type="transmembrane region" description="Helical" evidence="6">
    <location>
        <begin position="318"/>
        <end position="337"/>
    </location>
</feature>
<evidence type="ECO:0000256" key="6">
    <source>
        <dbReference type="SAM" id="Phobius"/>
    </source>
</evidence>
<dbReference type="EMBL" id="JBBMQU010000009">
    <property type="protein sequence ID" value="MEM5550487.1"/>
    <property type="molecule type" value="Genomic_DNA"/>
</dbReference>
<name>A0ABU9U0C2_9GAMM</name>
<dbReference type="RefSeq" id="WP_342883628.1">
    <property type="nucleotide sequence ID" value="NZ_JBBMQU010000009.1"/>
</dbReference>
<feature type="transmembrane region" description="Helical" evidence="6">
    <location>
        <begin position="349"/>
        <end position="367"/>
    </location>
</feature>
<keyword evidence="8" id="KW-1185">Reference proteome</keyword>
<comment type="caution">
    <text evidence="7">The sequence shown here is derived from an EMBL/GenBank/DDBJ whole genome shotgun (WGS) entry which is preliminary data.</text>
</comment>
<dbReference type="PANTHER" id="PTHR30250">
    <property type="entry name" value="PST FAMILY PREDICTED COLANIC ACID TRANSPORTER"/>
    <property type="match status" value="1"/>
</dbReference>
<keyword evidence="4 6" id="KW-1133">Transmembrane helix</keyword>
<feature type="transmembrane region" description="Helical" evidence="6">
    <location>
        <begin position="169"/>
        <end position="190"/>
    </location>
</feature>
<evidence type="ECO:0000313" key="7">
    <source>
        <dbReference type="EMBL" id="MEM5550487.1"/>
    </source>
</evidence>
<protein>
    <submittedName>
        <fullName evidence="7">Oligosaccharide flippase family protein</fullName>
    </submittedName>
</protein>
<evidence type="ECO:0000256" key="4">
    <source>
        <dbReference type="ARBA" id="ARBA00022989"/>
    </source>
</evidence>
<evidence type="ECO:0000256" key="1">
    <source>
        <dbReference type="ARBA" id="ARBA00004651"/>
    </source>
</evidence>
<keyword evidence="5 6" id="KW-0472">Membrane</keyword>
<feature type="transmembrane region" description="Helical" evidence="6">
    <location>
        <begin position="112"/>
        <end position="132"/>
    </location>
</feature>
<feature type="transmembrane region" description="Helical" evidence="6">
    <location>
        <begin position="144"/>
        <end position="163"/>
    </location>
</feature>
<gene>
    <name evidence="7" type="ORF">WNY63_07080</name>
</gene>
<feature type="transmembrane region" description="Helical" evidence="6">
    <location>
        <begin position="202"/>
        <end position="224"/>
    </location>
</feature>
<evidence type="ECO:0000256" key="5">
    <source>
        <dbReference type="ARBA" id="ARBA00023136"/>
    </source>
</evidence>
<keyword evidence="3 6" id="KW-0812">Transmembrane</keyword>